<evidence type="ECO:0000313" key="4">
    <source>
        <dbReference type="EMBL" id="PPI16212.1"/>
    </source>
</evidence>
<feature type="domain" description="Pyruvate carboxyltransferase" evidence="2">
    <location>
        <begin position="4"/>
        <end position="256"/>
    </location>
</feature>
<dbReference type="Proteomes" id="UP000052979">
    <property type="component" value="Unassembled WGS sequence"/>
</dbReference>
<proteinExistence type="predicted"/>
<dbReference type="GeneID" id="93667913"/>
<dbReference type="InterPro" id="IPR050073">
    <property type="entry name" value="2-IPM_HCS-like"/>
</dbReference>
<gene>
    <name evidence="4" type="ORF">C5C51_02030</name>
    <name evidence="3" type="ORF">VT73_03265</name>
</gene>
<dbReference type="KEGG" id="rtc:APU90_04220"/>
<dbReference type="Proteomes" id="UP000237966">
    <property type="component" value="Unassembled WGS sequence"/>
</dbReference>
<dbReference type="PANTHER" id="PTHR10277:SF9">
    <property type="entry name" value="2-ISOPROPYLMALATE SYNTHASE 1, CHLOROPLASTIC-RELATED"/>
    <property type="match status" value="1"/>
</dbReference>
<keyword evidence="5" id="KW-1185">Reference proteome</keyword>
<dbReference type="GO" id="GO:0003852">
    <property type="term" value="F:2-isopropylmalate synthase activity"/>
    <property type="evidence" value="ECO:0007669"/>
    <property type="project" value="TreeGrafter"/>
</dbReference>
<comment type="caution">
    <text evidence="3">The sequence shown here is derived from an EMBL/GenBank/DDBJ whole genome shotgun (WGS) entry which is preliminary data.</text>
</comment>
<evidence type="ECO:0000256" key="1">
    <source>
        <dbReference type="ARBA" id="ARBA00023211"/>
    </source>
</evidence>
<evidence type="ECO:0000313" key="5">
    <source>
        <dbReference type="Proteomes" id="UP000052979"/>
    </source>
</evidence>
<name>A0A0U1PTX8_9MICO</name>
<dbReference type="EMBL" id="LBFI01000024">
    <property type="protein sequence ID" value="KKM46106.1"/>
    <property type="molecule type" value="Genomic_DNA"/>
</dbReference>
<evidence type="ECO:0000313" key="6">
    <source>
        <dbReference type="Proteomes" id="UP000237966"/>
    </source>
</evidence>
<dbReference type="AlphaFoldDB" id="A0A0U1PTX8"/>
<accession>A0A0U1PTX8</accession>
<protein>
    <submittedName>
        <fullName evidence="4">Aldolase</fullName>
    </submittedName>
</protein>
<dbReference type="PATRIC" id="fig|145458.8.peg.754"/>
<dbReference type="PANTHER" id="PTHR10277">
    <property type="entry name" value="HOMOCITRATE SYNTHASE-RELATED"/>
    <property type="match status" value="1"/>
</dbReference>
<dbReference type="InterPro" id="IPR000891">
    <property type="entry name" value="PYR_CT"/>
</dbReference>
<dbReference type="EMBL" id="PSWU01000004">
    <property type="protein sequence ID" value="PPI16212.1"/>
    <property type="molecule type" value="Genomic_DNA"/>
</dbReference>
<dbReference type="Pfam" id="PF00682">
    <property type="entry name" value="HMGL-like"/>
    <property type="match status" value="1"/>
</dbReference>
<dbReference type="InterPro" id="IPR013785">
    <property type="entry name" value="Aldolase_TIM"/>
</dbReference>
<dbReference type="STRING" id="145458.APU90_04220"/>
<dbReference type="OrthoDB" id="9803573at2"/>
<reference evidence="4 6" key="2">
    <citation type="submission" date="2018-02" db="EMBL/GenBank/DDBJ databases">
        <title>Bacteriophage NCPPB3778 and a type I-E CRISPR drive the evolution of the US Biological Select Agent, Rathayibacter toxicus.</title>
        <authorList>
            <person name="Davis E.W.II."/>
            <person name="Tabima J.F."/>
            <person name="Weisberg A.J."/>
            <person name="Lopes L.D."/>
            <person name="Wiseman M.S."/>
            <person name="Wiseman M.S."/>
            <person name="Pupko T."/>
            <person name="Belcher M.S."/>
            <person name="Sechler A.J."/>
            <person name="Tancos M.A."/>
            <person name="Schroeder B.K."/>
            <person name="Murray T.D."/>
            <person name="Luster D.G."/>
            <person name="Schneider W.L."/>
            <person name="Rogers E."/>
            <person name="Andreote F.D."/>
            <person name="Grunwald N.J."/>
            <person name="Putnam M.L."/>
            <person name="Chang J.H."/>
        </authorList>
    </citation>
    <scope>NUCLEOTIDE SEQUENCE [LARGE SCALE GENOMIC DNA]</scope>
    <source>
        <strain evidence="4 6">FH99</strain>
    </source>
</reference>
<evidence type="ECO:0000259" key="2">
    <source>
        <dbReference type="PROSITE" id="PS50991"/>
    </source>
</evidence>
<sequence length="338" mass="35994">MTAITLLDCTLRDGGNHNSWQFTPQDVDEIVTRLDRAGVPFIEIGYRGGSGSHSAMNTGASARCDDEYLAALPAVTQAAFVAMVVPTVCSLKDALHLAHSRVKVVRVAVYPWDAHLAPAYIEALRAAGLRVTVNLMALSYTDQDSLHRIVGMFTGDAAPDVFYVADSFGALTPRTVTSVITQLVGSSSAPVGVHFHNNLGLSAANTLAAIDAGARWVDASLASLARGAGNLATEQATAICEAAGIAVGDISSEAVADAAEYVLRNVLDGPLYTSRSELLSGLNNHHYYFQKHINEIAADLDLNVRELGRRVGCARPKKVTRELVLEMAHAVKAEERNT</sequence>
<reference evidence="3 5" key="1">
    <citation type="submission" date="2015-04" db="EMBL/GenBank/DDBJ databases">
        <title>Draft genome sequence of Rathayibacter toxicus strain FH-142 (AKA 70134 or CS 32), a Western Australian isolate.</title>
        <authorList>
            <consortium name="Consortium for Microbial Forensics and Genomics (microFORGE)"/>
            <person name="Knight B.M."/>
            <person name="Roberts D.P."/>
            <person name="Lin D."/>
            <person name="Hari K."/>
            <person name="Fletcher J."/>
            <person name="Melcher U."/>
            <person name="Blagden T."/>
            <person name="Luster D.G."/>
            <person name="Sechler A.J."/>
            <person name="Schneider W.L."/>
            <person name="Winegar R.A."/>
        </authorList>
    </citation>
    <scope>NUCLEOTIDE SEQUENCE [LARGE SCALE GENOMIC DNA]</scope>
    <source>
        <strain evidence="3 5">FH142</strain>
    </source>
</reference>
<keyword evidence="1" id="KW-0464">Manganese</keyword>
<dbReference type="eggNOG" id="COG0119">
    <property type="taxonomic scope" value="Bacteria"/>
</dbReference>
<dbReference type="PROSITE" id="PS50991">
    <property type="entry name" value="PYR_CT"/>
    <property type="match status" value="1"/>
</dbReference>
<dbReference type="SUPFAM" id="SSF51569">
    <property type="entry name" value="Aldolase"/>
    <property type="match status" value="1"/>
</dbReference>
<dbReference type="RefSeq" id="WP_042733831.1">
    <property type="nucleotide sequence ID" value="NZ_CP010848.1"/>
</dbReference>
<organism evidence="3 5">
    <name type="scientific">Rathayibacter toxicus</name>
    <dbReference type="NCBI Taxonomy" id="145458"/>
    <lineage>
        <taxon>Bacteria</taxon>
        <taxon>Bacillati</taxon>
        <taxon>Actinomycetota</taxon>
        <taxon>Actinomycetes</taxon>
        <taxon>Micrococcales</taxon>
        <taxon>Microbacteriaceae</taxon>
        <taxon>Rathayibacter</taxon>
    </lineage>
</organism>
<dbReference type="Gene3D" id="3.20.20.70">
    <property type="entry name" value="Aldolase class I"/>
    <property type="match status" value="1"/>
</dbReference>
<evidence type="ECO:0000313" key="3">
    <source>
        <dbReference type="EMBL" id="KKM46106.1"/>
    </source>
</evidence>
<dbReference type="GO" id="GO:0009098">
    <property type="term" value="P:L-leucine biosynthetic process"/>
    <property type="evidence" value="ECO:0007669"/>
    <property type="project" value="TreeGrafter"/>
</dbReference>